<comment type="similarity">
    <text evidence="3">Belongs to the UDP-glucose/GDP-mannose dehydrogenase family.</text>
</comment>
<dbReference type="InterPro" id="IPR028359">
    <property type="entry name" value="UDP_ManNAc/GlcNAc_DH"/>
</dbReference>
<dbReference type="Pfam" id="PF03720">
    <property type="entry name" value="UDPG_MGDP_dh_C"/>
    <property type="match status" value="1"/>
</dbReference>
<protein>
    <submittedName>
        <fullName evidence="5">Nucleotide sugar dehydrogenase</fullName>
    </submittedName>
</protein>
<dbReference type="PANTHER" id="PTHR43491:SF1">
    <property type="entry name" value="UDP-N-ACETYL-D-MANNOSAMINE DEHYDROGENASE"/>
    <property type="match status" value="1"/>
</dbReference>
<dbReference type="InterPro" id="IPR001732">
    <property type="entry name" value="UDP-Glc/GDP-Man_DH_N"/>
</dbReference>
<dbReference type="InterPro" id="IPR036220">
    <property type="entry name" value="UDP-Glc/GDP-Man_DH_C_sf"/>
</dbReference>
<dbReference type="Pfam" id="PF00984">
    <property type="entry name" value="UDPG_MGDP_dh"/>
    <property type="match status" value="1"/>
</dbReference>
<dbReference type="InterPro" id="IPR014027">
    <property type="entry name" value="UDP-Glc/GDP-Man_DH_C"/>
</dbReference>
<evidence type="ECO:0000313" key="5">
    <source>
        <dbReference type="EMBL" id="SNC65357.1"/>
    </source>
</evidence>
<keyword evidence="6" id="KW-1185">Reference proteome</keyword>
<gene>
    <name evidence="5" type="ORF">SAMN05445756_1308</name>
</gene>
<dbReference type="InterPro" id="IPR008927">
    <property type="entry name" value="6-PGluconate_DH-like_C_sf"/>
</dbReference>
<dbReference type="GO" id="GO:0051287">
    <property type="term" value="F:NAD binding"/>
    <property type="evidence" value="ECO:0007669"/>
    <property type="project" value="InterPro"/>
</dbReference>
<organism evidence="5 6">
    <name type="scientific">Kytococcus aerolatus</name>
    <dbReference type="NCBI Taxonomy" id="592308"/>
    <lineage>
        <taxon>Bacteria</taxon>
        <taxon>Bacillati</taxon>
        <taxon>Actinomycetota</taxon>
        <taxon>Actinomycetes</taxon>
        <taxon>Micrococcales</taxon>
        <taxon>Kytococcaceae</taxon>
        <taxon>Kytococcus</taxon>
    </lineage>
</organism>
<dbReference type="PIRSF" id="PIRSF000124">
    <property type="entry name" value="UDPglc_GDPman_dh"/>
    <property type="match status" value="1"/>
</dbReference>
<dbReference type="GO" id="GO:0016616">
    <property type="term" value="F:oxidoreductase activity, acting on the CH-OH group of donors, NAD or NADP as acceptor"/>
    <property type="evidence" value="ECO:0007669"/>
    <property type="project" value="InterPro"/>
</dbReference>
<dbReference type="AlphaFoldDB" id="A0A212TH23"/>
<dbReference type="SUPFAM" id="SSF52413">
    <property type="entry name" value="UDP-glucose/GDP-mannose dehydrogenase C-terminal domain"/>
    <property type="match status" value="1"/>
</dbReference>
<dbReference type="SUPFAM" id="SSF51735">
    <property type="entry name" value="NAD(P)-binding Rossmann-fold domains"/>
    <property type="match status" value="1"/>
</dbReference>
<accession>A0A212TH23</accession>
<dbReference type="InterPro" id="IPR017476">
    <property type="entry name" value="UDP-Glc/GDP-Man"/>
</dbReference>
<keyword evidence="2" id="KW-0520">NAD</keyword>
<dbReference type="SUPFAM" id="SSF48179">
    <property type="entry name" value="6-phosphogluconate dehydrogenase C-terminal domain-like"/>
    <property type="match status" value="1"/>
</dbReference>
<dbReference type="PIRSF" id="PIRSF500136">
    <property type="entry name" value="UDP_ManNAc_DH"/>
    <property type="match status" value="1"/>
</dbReference>
<evidence type="ECO:0000256" key="3">
    <source>
        <dbReference type="PIRNR" id="PIRNR000124"/>
    </source>
</evidence>
<evidence type="ECO:0000256" key="2">
    <source>
        <dbReference type="ARBA" id="ARBA00023027"/>
    </source>
</evidence>
<dbReference type="Proteomes" id="UP000198122">
    <property type="component" value="Unassembled WGS sequence"/>
</dbReference>
<dbReference type="InterPro" id="IPR036291">
    <property type="entry name" value="NAD(P)-bd_dom_sf"/>
</dbReference>
<sequence length="421" mass="44947">MTTDVVIVGQGYVGLPLAQEAAKAGLSVVGFDITQSLVDALNSGVSHVDDLSDADIAEMLATGYRASTDETVIAGAKTVVICVPTPLSDEGGPDLRAVEGATATIGRNLQPGMTVILESTTYPGTTDEVVRPILEELSGLTAGKDFHLAFSPERIDPGNEKFGAKNTPKVVGGYTPECGNAAAAFYESFVDTVVRAKGTREAETAKLLENTYRHINIALVNEMAGFCHELGIDLWDVIEAAKTKPFGFQAFYPGPGVGGHCIPIDPNYLSHNVRSRLGYPFRFVELAQEINTRMPAYVVSRAQDALNEDGKALKGATVLLLGVTYKPNIADQRESPAVPLAQALAAKGATVQFHDPKVEQWKALGDDATKVTDALEGVKKADLTILVQNHREYDAQALSEAAVRFLDTRGVTTDSETSQRL</sequence>
<dbReference type="EMBL" id="FYEZ01000001">
    <property type="protein sequence ID" value="SNC65357.1"/>
    <property type="molecule type" value="Genomic_DNA"/>
</dbReference>
<dbReference type="NCBIfam" id="TIGR03026">
    <property type="entry name" value="NDP-sugDHase"/>
    <property type="match status" value="1"/>
</dbReference>
<dbReference type="GO" id="GO:0000271">
    <property type="term" value="P:polysaccharide biosynthetic process"/>
    <property type="evidence" value="ECO:0007669"/>
    <property type="project" value="InterPro"/>
</dbReference>
<dbReference type="RefSeq" id="WP_088818163.1">
    <property type="nucleotide sequence ID" value="NZ_FYEZ01000001.1"/>
</dbReference>
<dbReference type="SMART" id="SM00984">
    <property type="entry name" value="UDPG_MGDP_dh_C"/>
    <property type="match status" value="1"/>
</dbReference>
<name>A0A212TH23_9MICO</name>
<dbReference type="OrthoDB" id="5193947at2"/>
<evidence type="ECO:0000313" key="6">
    <source>
        <dbReference type="Proteomes" id="UP000198122"/>
    </source>
</evidence>
<evidence type="ECO:0000256" key="1">
    <source>
        <dbReference type="ARBA" id="ARBA00023002"/>
    </source>
</evidence>
<dbReference type="Gene3D" id="3.40.50.720">
    <property type="entry name" value="NAD(P)-binding Rossmann-like Domain"/>
    <property type="match status" value="2"/>
</dbReference>
<evidence type="ECO:0000259" key="4">
    <source>
        <dbReference type="SMART" id="SM00984"/>
    </source>
</evidence>
<dbReference type="InterPro" id="IPR014026">
    <property type="entry name" value="UDP-Glc/GDP-Man_DH_dimer"/>
</dbReference>
<keyword evidence="1" id="KW-0560">Oxidoreductase</keyword>
<dbReference type="GO" id="GO:0016628">
    <property type="term" value="F:oxidoreductase activity, acting on the CH-CH group of donors, NAD or NADP as acceptor"/>
    <property type="evidence" value="ECO:0007669"/>
    <property type="project" value="InterPro"/>
</dbReference>
<feature type="domain" description="UDP-glucose/GDP-mannose dehydrogenase C-terminal" evidence="4">
    <location>
        <begin position="319"/>
        <end position="414"/>
    </location>
</feature>
<dbReference type="PANTHER" id="PTHR43491">
    <property type="entry name" value="UDP-N-ACETYL-D-MANNOSAMINE DEHYDROGENASE"/>
    <property type="match status" value="1"/>
</dbReference>
<dbReference type="Pfam" id="PF03721">
    <property type="entry name" value="UDPG_MGDP_dh_N"/>
    <property type="match status" value="1"/>
</dbReference>
<reference evidence="5 6" key="1">
    <citation type="submission" date="2017-06" db="EMBL/GenBank/DDBJ databases">
        <authorList>
            <person name="Kim H.J."/>
            <person name="Triplett B.A."/>
        </authorList>
    </citation>
    <scope>NUCLEOTIDE SEQUENCE [LARGE SCALE GENOMIC DNA]</scope>
    <source>
        <strain evidence="5 6">DSM 22179</strain>
    </source>
</reference>
<proteinExistence type="inferred from homology"/>